<proteinExistence type="predicted"/>
<keyword evidence="1" id="KW-0812">Transmembrane</keyword>
<organism evidence="2">
    <name type="scientific">Salmonella phage vB_SEnST11_KE23</name>
    <dbReference type="NCBI Taxonomy" id="3161174"/>
    <lineage>
        <taxon>Viruses</taxon>
        <taxon>Duplodnaviria</taxon>
        <taxon>Heunggongvirae</taxon>
        <taxon>Uroviricota</taxon>
        <taxon>Caudoviricetes</taxon>
        <taxon>Vequintavirinae</taxon>
        <taxon>Seunavirus</taxon>
    </lineage>
</organism>
<sequence length="38" mass="4507">MKGYQVEYTTENPAYVEARLMCRFVWAFVIFLAVLSFI</sequence>
<keyword evidence="1" id="KW-0472">Membrane</keyword>
<evidence type="ECO:0000256" key="1">
    <source>
        <dbReference type="SAM" id="Phobius"/>
    </source>
</evidence>
<evidence type="ECO:0000313" key="2">
    <source>
        <dbReference type="EMBL" id="XCH40444.1"/>
    </source>
</evidence>
<keyword evidence="1" id="KW-1133">Transmembrane helix</keyword>
<dbReference type="EMBL" id="PP856722">
    <property type="protein sequence ID" value="XCH40444.1"/>
    <property type="molecule type" value="Genomic_DNA"/>
</dbReference>
<name>A0AAU8GFG1_9CAUD</name>
<accession>A0AAU8GFG1</accession>
<feature type="transmembrane region" description="Helical" evidence="1">
    <location>
        <begin position="20"/>
        <end position="37"/>
    </location>
</feature>
<protein>
    <submittedName>
        <fullName evidence="2">Membrane protein</fullName>
    </submittedName>
</protein>
<gene>
    <name evidence="2" type="ORF">YRYPWZST_CDS0043</name>
</gene>
<reference evidence="2" key="1">
    <citation type="submission" date="2024-05" db="EMBL/GenBank/DDBJ databases">
        <authorList>
            <person name="Mugo M.M."/>
            <person name="Musyoki A.M."/>
            <person name="Makumi A.M."/>
            <person name="Mutai I."/>
            <person name="Drechsel O."/>
            <person name="Kering K.K."/>
            <person name="Muturi P."/>
            <person name="Mbae C.K."/>
            <person name="Kariuki S.M."/>
        </authorList>
    </citation>
    <scope>NUCLEOTIDE SEQUENCE</scope>
</reference>